<dbReference type="Pfam" id="PF12796">
    <property type="entry name" value="Ank_2"/>
    <property type="match status" value="1"/>
</dbReference>
<evidence type="ECO:0000256" key="2">
    <source>
        <dbReference type="ARBA" id="ARBA00023043"/>
    </source>
</evidence>
<keyword evidence="5" id="KW-1185">Reference proteome</keyword>
<keyword evidence="1" id="KW-0677">Repeat</keyword>
<dbReference type="PROSITE" id="PS50297">
    <property type="entry name" value="ANK_REP_REGION"/>
    <property type="match status" value="1"/>
</dbReference>
<evidence type="ECO:0000256" key="3">
    <source>
        <dbReference type="PROSITE-ProRule" id="PRU00023"/>
    </source>
</evidence>
<dbReference type="AlphaFoldDB" id="A0A7J7J210"/>
<sequence>MASLLLKYFTDCPVNSKDMYGNTPLHYAVAHHETTLVKLLLPYLTRYKVNADSRNKSGFTPLLIAASYGRLEVARYMIQKVNVSKVVYDSLYFLSVDDWFHIYYDWPTSTDVLDPDTTVTRRSHNDIEVMYLTYKLGVALTNKK</sequence>
<name>A0A7J7J210_BUGNE</name>
<dbReference type="SMART" id="SM00248">
    <property type="entry name" value="ANK"/>
    <property type="match status" value="2"/>
</dbReference>
<comment type="caution">
    <text evidence="4">The sequence shown here is derived from an EMBL/GenBank/DDBJ whole genome shotgun (WGS) entry which is preliminary data.</text>
</comment>
<dbReference type="PROSITE" id="PS50088">
    <property type="entry name" value="ANK_REPEAT"/>
    <property type="match status" value="1"/>
</dbReference>
<protein>
    <submittedName>
        <fullName evidence="4">Uncharacterized protein</fullName>
    </submittedName>
</protein>
<dbReference type="Proteomes" id="UP000593567">
    <property type="component" value="Unassembled WGS sequence"/>
</dbReference>
<dbReference type="PANTHER" id="PTHR24173:SF74">
    <property type="entry name" value="ANKYRIN REPEAT DOMAIN-CONTAINING PROTEIN 16"/>
    <property type="match status" value="1"/>
</dbReference>
<dbReference type="InterPro" id="IPR002110">
    <property type="entry name" value="Ankyrin_rpt"/>
</dbReference>
<dbReference type="PANTHER" id="PTHR24173">
    <property type="entry name" value="ANKYRIN REPEAT CONTAINING"/>
    <property type="match status" value="1"/>
</dbReference>
<keyword evidence="2 3" id="KW-0040">ANK repeat</keyword>
<dbReference type="OrthoDB" id="9977361at2759"/>
<dbReference type="SUPFAM" id="SSF48403">
    <property type="entry name" value="Ankyrin repeat"/>
    <property type="match status" value="1"/>
</dbReference>
<dbReference type="InterPro" id="IPR036770">
    <property type="entry name" value="Ankyrin_rpt-contain_sf"/>
</dbReference>
<dbReference type="EMBL" id="VXIV02003213">
    <property type="protein sequence ID" value="KAF6019776.1"/>
    <property type="molecule type" value="Genomic_DNA"/>
</dbReference>
<feature type="repeat" description="ANK" evidence="3">
    <location>
        <begin position="20"/>
        <end position="41"/>
    </location>
</feature>
<evidence type="ECO:0000313" key="4">
    <source>
        <dbReference type="EMBL" id="KAF6019776.1"/>
    </source>
</evidence>
<organism evidence="4 5">
    <name type="scientific">Bugula neritina</name>
    <name type="common">Brown bryozoan</name>
    <name type="synonym">Sertularia neritina</name>
    <dbReference type="NCBI Taxonomy" id="10212"/>
    <lineage>
        <taxon>Eukaryota</taxon>
        <taxon>Metazoa</taxon>
        <taxon>Spiralia</taxon>
        <taxon>Lophotrochozoa</taxon>
        <taxon>Bryozoa</taxon>
        <taxon>Gymnolaemata</taxon>
        <taxon>Cheilostomatida</taxon>
        <taxon>Flustrina</taxon>
        <taxon>Buguloidea</taxon>
        <taxon>Bugulidae</taxon>
        <taxon>Bugula</taxon>
    </lineage>
</organism>
<accession>A0A7J7J210</accession>
<evidence type="ECO:0000313" key="5">
    <source>
        <dbReference type="Proteomes" id="UP000593567"/>
    </source>
</evidence>
<proteinExistence type="predicted"/>
<reference evidence="4" key="1">
    <citation type="submission" date="2020-06" db="EMBL/GenBank/DDBJ databases">
        <title>Draft genome of Bugula neritina, a colonial animal packing powerful symbionts and potential medicines.</title>
        <authorList>
            <person name="Rayko M."/>
        </authorList>
    </citation>
    <scope>NUCLEOTIDE SEQUENCE [LARGE SCALE GENOMIC DNA]</scope>
    <source>
        <strain evidence="4">Kwan_BN1</strain>
    </source>
</reference>
<evidence type="ECO:0000256" key="1">
    <source>
        <dbReference type="ARBA" id="ARBA00022737"/>
    </source>
</evidence>
<gene>
    <name evidence="4" type="ORF">EB796_021919</name>
</gene>
<dbReference type="Gene3D" id="1.25.40.20">
    <property type="entry name" value="Ankyrin repeat-containing domain"/>
    <property type="match status" value="1"/>
</dbReference>